<evidence type="ECO:0000256" key="6">
    <source>
        <dbReference type="ARBA" id="ARBA00022840"/>
    </source>
</evidence>
<evidence type="ECO:0000256" key="3">
    <source>
        <dbReference type="ARBA" id="ARBA00022598"/>
    </source>
</evidence>
<evidence type="ECO:0000256" key="8">
    <source>
        <dbReference type="HAMAP-Rule" id="MF_00158"/>
    </source>
</evidence>
<gene>
    <name evidence="8" type="primary">panC</name>
    <name evidence="9" type="ORF">EZV76_04055</name>
</gene>
<feature type="binding site" evidence="8">
    <location>
        <position position="61"/>
    </location>
    <ligand>
        <name>(R)-pantoate</name>
        <dbReference type="ChEBI" id="CHEBI:15980"/>
    </ligand>
</feature>
<dbReference type="Gene3D" id="3.30.1300.10">
    <property type="entry name" value="Pantoate-beta-alanine ligase, C-terminal domain"/>
    <property type="match status" value="1"/>
</dbReference>
<evidence type="ECO:0000256" key="7">
    <source>
        <dbReference type="ARBA" id="ARBA00048258"/>
    </source>
</evidence>
<organism evidence="9 10">
    <name type="scientific">Flagellimonas alvinocaridis</name>
    <dbReference type="NCBI Taxonomy" id="2530200"/>
    <lineage>
        <taxon>Bacteria</taxon>
        <taxon>Pseudomonadati</taxon>
        <taxon>Bacteroidota</taxon>
        <taxon>Flavobacteriia</taxon>
        <taxon>Flavobacteriales</taxon>
        <taxon>Flavobacteriaceae</taxon>
        <taxon>Flagellimonas</taxon>
    </lineage>
</organism>
<accession>A0A4S8RT83</accession>
<keyword evidence="5 8" id="KW-0547">Nucleotide-binding</keyword>
<comment type="subunit">
    <text evidence="8">Homodimer.</text>
</comment>
<dbReference type="Pfam" id="PF02569">
    <property type="entry name" value="Pantoate_ligase"/>
    <property type="match status" value="1"/>
</dbReference>
<comment type="pathway">
    <text evidence="1 8">Cofactor biosynthesis; (R)-pantothenate biosynthesis; (R)-pantothenate from (R)-pantoate and beta-alanine: step 1/1.</text>
</comment>
<dbReference type="AlphaFoldDB" id="A0A4S8RT83"/>
<dbReference type="EMBL" id="SNTZ01000001">
    <property type="protein sequence ID" value="THV61510.1"/>
    <property type="molecule type" value="Genomic_DNA"/>
</dbReference>
<dbReference type="EC" id="6.3.2.1" evidence="8"/>
<keyword evidence="3 8" id="KW-0436">Ligase</keyword>
<comment type="function">
    <text evidence="8">Catalyzes the condensation of pantoate with beta-alanine in an ATP-dependent reaction via a pantoyl-adenylate intermediate.</text>
</comment>
<feature type="active site" description="Proton donor" evidence="8">
    <location>
        <position position="37"/>
    </location>
</feature>
<dbReference type="Proteomes" id="UP000310406">
    <property type="component" value="Unassembled WGS sequence"/>
</dbReference>
<reference evidence="9 10" key="1">
    <citation type="submission" date="2019-03" db="EMBL/GenBank/DDBJ databases">
        <title>Muricauda SCR12 sp.nov, a marine bacterium isolated from Pacific Ocean:the Okinawa trough.</title>
        <authorList>
            <person name="Liu L."/>
        </authorList>
    </citation>
    <scope>NUCLEOTIDE SEQUENCE [LARGE SCALE GENOMIC DNA]</scope>
    <source>
        <strain evidence="9 10">SCR12</strain>
    </source>
</reference>
<protein>
    <recommendedName>
        <fullName evidence="8">Pantothenate synthetase</fullName>
        <shortName evidence="8">PS</shortName>
        <ecNumber evidence="8">6.3.2.1</ecNumber>
    </recommendedName>
    <alternativeName>
        <fullName evidence="8">Pantoate--beta-alanine ligase</fullName>
    </alternativeName>
    <alternativeName>
        <fullName evidence="8">Pantoate-activating enzyme</fullName>
    </alternativeName>
</protein>
<comment type="similarity">
    <text evidence="2 8">Belongs to the pantothenate synthetase family.</text>
</comment>
<keyword evidence="6 8" id="KW-0067">ATP-binding</keyword>
<dbReference type="PANTHER" id="PTHR21299">
    <property type="entry name" value="CYTIDYLATE KINASE/PANTOATE-BETA-ALANINE LIGASE"/>
    <property type="match status" value="1"/>
</dbReference>
<evidence type="ECO:0000313" key="9">
    <source>
        <dbReference type="EMBL" id="THV61510.1"/>
    </source>
</evidence>
<dbReference type="InterPro" id="IPR003721">
    <property type="entry name" value="Pantoate_ligase"/>
</dbReference>
<dbReference type="Gene3D" id="3.40.50.620">
    <property type="entry name" value="HUPs"/>
    <property type="match status" value="1"/>
</dbReference>
<evidence type="ECO:0000256" key="2">
    <source>
        <dbReference type="ARBA" id="ARBA00009256"/>
    </source>
</evidence>
<dbReference type="HAMAP" id="MF_00158">
    <property type="entry name" value="PanC"/>
    <property type="match status" value="1"/>
</dbReference>
<feature type="binding site" evidence="8">
    <location>
        <position position="61"/>
    </location>
    <ligand>
        <name>beta-alanine</name>
        <dbReference type="ChEBI" id="CHEBI:57966"/>
    </ligand>
</feature>
<evidence type="ECO:0000313" key="10">
    <source>
        <dbReference type="Proteomes" id="UP000310406"/>
    </source>
</evidence>
<dbReference type="GO" id="GO:0005829">
    <property type="term" value="C:cytosol"/>
    <property type="evidence" value="ECO:0007669"/>
    <property type="project" value="TreeGrafter"/>
</dbReference>
<dbReference type="PANTHER" id="PTHR21299:SF1">
    <property type="entry name" value="PANTOATE--BETA-ALANINE LIGASE"/>
    <property type="match status" value="1"/>
</dbReference>
<comment type="miscellaneous">
    <text evidence="8">The reaction proceeds by a bi uni uni bi ping pong mechanism.</text>
</comment>
<dbReference type="NCBIfam" id="TIGR00125">
    <property type="entry name" value="cyt_tran_rel"/>
    <property type="match status" value="1"/>
</dbReference>
<feature type="binding site" evidence="8">
    <location>
        <position position="155"/>
    </location>
    <ligand>
        <name>(R)-pantoate</name>
        <dbReference type="ChEBI" id="CHEBI:15980"/>
    </ligand>
</feature>
<dbReference type="UniPathway" id="UPA00028">
    <property type="reaction ID" value="UER00005"/>
</dbReference>
<feature type="binding site" evidence="8">
    <location>
        <begin position="30"/>
        <end position="37"/>
    </location>
    <ligand>
        <name>ATP</name>
        <dbReference type="ChEBI" id="CHEBI:30616"/>
    </ligand>
</feature>
<dbReference type="InterPro" id="IPR004821">
    <property type="entry name" value="Cyt_trans-like"/>
</dbReference>
<comment type="catalytic activity">
    <reaction evidence="7 8">
        <text>(R)-pantoate + beta-alanine + ATP = (R)-pantothenate + AMP + diphosphate + H(+)</text>
        <dbReference type="Rhea" id="RHEA:10912"/>
        <dbReference type="ChEBI" id="CHEBI:15378"/>
        <dbReference type="ChEBI" id="CHEBI:15980"/>
        <dbReference type="ChEBI" id="CHEBI:29032"/>
        <dbReference type="ChEBI" id="CHEBI:30616"/>
        <dbReference type="ChEBI" id="CHEBI:33019"/>
        <dbReference type="ChEBI" id="CHEBI:57966"/>
        <dbReference type="ChEBI" id="CHEBI:456215"/>
        <dbReference type="EC" id="6.3.2.1"/>
    </reaction>
</comment>
<dbReference type="RefSeq" id="WP_136565287.1">
    <property type="nucleotide sequence ID" value="NZ_SNTZ01000001.1"/>
</dbReference>
<keyword evidence="4 8" id="KW-0566">Pantothenate biosynthesis</keyword>
<feature type="binding site" evidence="8">
    <location>
        <begin position="149"/>
        <end position="152"/>
    </location>
    <ligand>
        <name>ATP</name>
        <dbReference type="ChEBI" id="CHEBI:30616"/>
    </ligand>
</feature>
<keyword evidence="8" id="KW-0963">Cytoplasm</keyword>
<dbReference type="InterPro" id="IPR014729">
    <property type="entry name" value="Rossmann-like_a/b/a_fold"/>
</dbReference>
<comment type="caution">
    <text evidence="8">Lacks conserved residue(s) required for the propagation of feature annotation.</text>
</comment>
<proteinExistence type="inferred from homology"/>
<dbReference type="OrthoDB" id="9773087at2"/>
<name>A0A4S8RT83_9FLAO</name>
<keyword evidence="10" id="KW-1185">Reference proteome</keyword>
<dbReference type="GO" id="GO:0004592">
    <property type="term" value="F:pantoate-beta-alanine ligase activity"/>
    <property type="evidence" value="ECO:0007669"/>
    <property type="project" value="UniProtKB-UniRule"/>
</dbReference>
<dbReference type="GO" id="GO:0005524">
    <property type="term" value="F:ATP binding"/>
    <property type="evidence" value="ECO:0007669"/>
    <property type="project" value="UniProtKB-KW"/>
</dbReference>
<dbReference type="GO" id="GO:0015940">
    <property type="term" value="P:pantothenate biosynthetic process"/>
    <property type="evidence" value="ECO:0007669"/>
    <property type="project" value="UniProtKB-UniRule"/>
</dbReference>
<evidence type="ECO:0000256" key="5">
    <source>
        <dbReference type="ARBA" id="ARBA00022741"/>
    </source>
</evidence>
<dbReference type="InterPro" id="IPR042176">
    <property type="entry name" value="Pantoate_ligase_C"/>
</dbReference>
<dbReference type="NCBIfam" id="TIGR00018">
    <property type="entry name" value="panC"/>
    <property type="match status" value="1"/>
</dbReference>
<comment type="subcellular location">
    <subcellularLocation>
        <location evidence="8">Cytoplasm</location>
    </subcellularLocation>
</comment>
<comment type="caution">
    <text evidence="9">The sequence shown here is derived from an EMBL/GenBank/DDBJ whole genome shotgun (WGS) entry which is preliminary data.</text>
</comment>
<evidence type="ECO:0000256" key="4">
    <source>
        <dbReference type="ARBA" id="ARBA00022655"/>
    </source>
</evidence>
<feature type="binding site" evidence="8">
    <location>
        <begin position="186"/>
        <end position="189"/>
    </location>
    <ligand>
        <name>ATP</name>
        <dbReference type="ChEBI" id="CHEBI:30616"/>
    </ligand>
</feature>
<sequence length="282" mass="32358">MHLFDLKKELISFLHGERSKNHNIGLVPTMGALHQGHISLVKKALLENDLVVVSIFVNPTQFDKKDDLEKYPRNLQRDLDILGSVSDKIIVFVPSVDEIYGANVESKSYEFDGLDKVMEGEFREGHFNGVGTIVEMFLRTVSPDKAYFGEKDFQQLQIIRKMVEQRNLPYQIIGCPIEREPHGLAMSSRNERLTKATRNQAGLIYQTLLSAKNKFGTESAQEIMDWVKNVFEKNALFELEYFQIADEDTLTPVLKKQDNKKYRAFIAVYADGVRLIDNLRLN</sequence>
<evidence type="ECO:0000256" key="1">
    <source>
        <dbReference type="ARBA" id="ARBA00004990"/>
    </source>
</evidence>
<dbReference type="SUPFAM" id="SSF52374">
    <property type="entry name" value="Nucleotidylyl transferase"/>
    <property type="match status" value="1"/>
</dbReference>